<dbReference type="SUPFAM" id="SSF47973">
    <property type="entry name" value="Ribosomal protein S7"/>
    <property type="match status" value="1"/>
</dbReference>
<dbReference type="NCBIfam" id="TIGR01029">
    <property type="entry name" value="rpsG_bact"/>
    <property type="match status" value="1"/>
</dbReference>
<keyword evidence="3" id="KW-0694">RNA-binding</keyword>
<reference evidence="7" key="1">
    <citation type="submission" date="2018-05" db="EMBL/GenBank/DDBJ databases">
        <authorList>
            <person name="Lanie J.A."/>
            <person name="Ng W.-L."/>
            <person name="Kazmierczak K.M."/>
            <person name="Andrzejewski T.M."/>
            <person name="Davidsen T.M."/>
            <person name="Wayne K.J."/>
            <person name="Tettelin H."/>
            <person name="Glass J.I."/>
            <person name="Rusch D."/>
            <person name="Podicherti R."/>
            <person name="Tsui H.-C.T."/>
            <person name="Winkler M.E."/>
        </authorList>
    </citation>
    <scope>NUCLEOTIDE SEQUENCE</scope>
</reference>
<dbReference type="InterPro" id="IPR000235">
    <property type="entry name" value="Ribosomal_uS7"/>
</dbReference>
<evidence type="ECO:0000256" key="2">
    <source>
        <dbReference type="ARBA" id="ARBA00022730"/>
    </source>
</evidence>
<evidence type="ECO:0000256" key="3">
    <source>
        <dbReference type="ARBA" id="ARBA00022884"/>
    </source>
</evidence>
<dbReference type="InterPro" id="IPR023798">
    <property type="entry name" value="Ribosomal_uS7_dom"/>
</dbReference>
<dbReference type="Gene3D" id="1.10.455.10">
    <property type="entry name" value="Ribosomal protein S7 domain"/>
    <property type="match status" value="1"/>
</dbReference>
<dbReference type="PIRSF" id="PIRSF002122">
    <property type="entry name" value="RPS7p_RPS7a_RPS5e_RPS7o"/>
    <property type="match status" value="1"/>
</dbReference>
<feature type="domain" description="Small ribosomal subunit protein uS7" evidence="6">
    <location>
        <begin position="1"/>
        <end position="148"/>
    </location>
</feature>
<dbReference type="InterPro" id="IPR020606">
    <property type="entry name" value="Ribosomal_uS7_CS"/>
</dbReference>
<dbReference type="GO" id="GO:0019843">
    <property type="term" value="F:rRNA binding"/>
    <property type="evidence" value="ECO:0007669"/>
    <property type="project" value="UniProtKB-KW"/>
</dbReference>
<accession>A0A381NMY2</accession>
<comment type="similarity">
    <text evidence="1">Belongs to the universal ribosomal protein uS7 family.</text>
</comment>
<keyword evidence="2" id="KW-0699">rRNA-binding</keyword>
<evidence type="ECO:0000256" key="1">
    <source>
        <dbReference type="ARBA" id="ARBA00007151"/>
    </source>
</evidence>
<dbReference type="InterPro" id="IPR005717">
    <property type="entry name" value="Ribosomal_uS7_bac/org-type"/>
</dbReference>
<dbReference type="EMBL" id="UINC01000472">
    <property type="protein sequence ID" value="SUZ55972.1"/>
    <property type="molecule type" value="Genomic_DNA"/>
</dbReference>
<organism evidence="7">
    <name type="scientific">marine metagenome</name>
    <dbReference type="NCBI Taxonomy" id="408172"/>
    <lineage>
        <taxon>unclassified sequences</taxon>
        <taxon>metagenomes</taxon>
        <taxon>ecological metagenomes</taxon>
    </lineage>
</organism>
<keyword evidence="5" id="KW-0687">Ribonucleoprotein</keyword>
<dbReference type="PANTHER" id="PTHR11205">
    <property type="entry name" value="RIBOSOMAL PROTEIN S7"/>
    <property type="match status" value="1"/>
</dbReference>
<dbReference type="GO" id="GO:0006412">
    <property type="term" value="P:translation"/>
    <property type="evidence" value="ECO:0007669"/>
    <property type="project" value="InterPro"/>
</dbReference>
<dbReference type="CDD" id="cd14869">
    <property type="entry name" value="uS7_Bacteria"/>
    <property type="match status" value="1"/>
</dbReference>
<evidence type="ECO:0000259" key="6">
    <source>
        <dbReference type="Pfam" id="PF00177"/>
    </source>
</evidence>
<dbReference type="FunFam" id="1.10.455.10:FF:000001">
    <property type="entry name" value="30S ribosomal protein S7"/>
    <property type="match status" value="1"/>
</dbReference>
<dbReference type="InterPro" id="IPR036823">
    <property type="entry name" value="Ribosomal_uS7_dom_sf"/>
</dbReference>
<keyword evidence="4" id="KW-0689">Ribosomal protein</keyword>
<proteinExistence type="inferred from homology"/>
<dbReference type="HAMAP" id="MF_00480_B">
    <property type="entry name" value="Ribosomal_uS7_B"/>
    <property type="match status" value="1"/>
</dbReference>
<evidence type="ECO:0000313" key="7">
    <source>
        <dbReference type="EMBL" id="SUZ55972.1"/>
    </source>
</evidence>
<dbReference type="GO" id="GO:0003735">
    <property type="term" value="F:structural constituent of ribosome"/>
    <property type="evidence" value="ECO:0007669"/>
    <property type="project" value="InterPro"/>
</dbReference>
<evidence type="ECO:0000256" key="5">
    <source>
        <dbReference type="ARBA" id="ARBA00023274"/>
    </source>
</evidence>
<dbReference type="Pfam" id="PF00177">
    <property type="entry name" value="Ribosomal_S7"/>
    <property type="match status" value="1"/>
</dbReference>
<protein>
    <recommendedName>
        <fullName evidence="6">Small ribosomal subunit protein uS7 domain-containing protein</fullName>
    </recommendedName>
</protein>
<sequence>MRRRRPEKRKILPDPIYNDLDVAKFMNYLMFGGKKGVAEQIFYGAMDIIRSRTKKDGVEIFKLAIKNAGPMLEVKSRRIGGANYQVPIEVAKHRQFFLAAHWIIDAARGRSSKAMQDRLAAELISAANNEGGAIKKKEDTHRMAEANRAFAHFR</sequence>
<dbReference type="PROSITE" id="PS00052">
    <property type="entry name" value="RIBOSOMAL_S7"/>
    <property type="match status" value="1"/>
</dbReference>
<name>A0A381NMY2_9ZZZZ</name>
<evidence type="ECO:0000256" key="4">
    <source>
        <dbReference type="ARBA" id="ARBA00022980"/>
    </source>
</evidence>
<dbReference type="GO" id="GO:0015935">
    <property type="term" value="C:small ribosomal subunit"/>
    <property type="evidence" value="ECO:0007669"/>
    <property type="project" value="InterPro"/>
</dbReference>
<dbReference type="AlphaFoldDB" id="A0A381NMY2"/>
<gene>
    <name evidence="7" type="ORF">METZ01_LOCUS8826</name>
</gene>